<proteinExistence type="predicted"/>
<name>A0A8X6UQ31_NEPPI</name>
<dbReference type="Proteomes" id="UP000887013">
    <property type="component" value="Unassembled WGS sequence"/>
</dbReference>
<dbReference type="OrthoDB" id="6928727at2759"/>
<evidence type="ECO:0000313" key="1">
    <source>
        <dbReference type="EMBL" id="GFU47029.1"/>
    </source>
</evidence>
<protein>
    <submittedName>
        <fullName evidence="1">Uncharacterized protein</fullName>
    </submittedName>
</protein>
<accession>A0A8X6UQ31</accession>
<gene>
    <name evidence="1" type="ORF">NPIL_275231</name>
</gene>
<keyword evidence="2" id="KW-1185">Reference proteome</keyword>
<dbReference type="AlphaFoldDB" id="A0A8X6UQ31"/>
<sequence>MSNLNPGSNIFYPTSSVTNENVQSSFYATSSVQNRLMNAVLLSTAPIFRDKYGNLQSARELLDAGNQSDIMTKECANRLRFVHNCKPGNEKCSGHWSGTQIDSAEQILAKCIQTSEFSKECNALQATGEVNADSQSLRLNKIFANRYGIFASL</sequence>
<organism evidence="1 2">
    <name type="scientific">Nephila pilipes</name>
    <name type="common">Giant wood spider</name>
    <name type="synonym">Nephila maculata</name>
    <dbReference type="NCBI Taxonomy" id="299642"/>
    <lineage>
        <taxon>Eukaryota</taxon>
        <taxon>Metazoa</taxon>
        <taxon>Ecdysozoa</taxon>
        <taxon>Arthropoda</taxon>
        <taxon>Chelicerata</taxon>
        <taxon>Arachnida</taxon>
        <taxon>Araneae</taxon>
        <taxon>Araneomorphae</taxon>
        <taxon>Entelegynae</taxon>
        <taxon>Araneoidea</taxon>
        <taxon>Nephilidae</taxon>
        <taxon>Nephila</taxon>
    </lineage>
</organism>
<evidence type="ECO:0000313" key="2">
    <source>
        <dbReference type="Proteomes" id="UP000887013"/>
    </source>
</evidence>
<dbReference type="EMBL" id="BMAW01037111">
    <property type="protein sequence ID" value="GFU47029.1"/>
    <property type="molecule type" value="Genomic_DNA"/>
</dbReference>
<reference evidence="1" key="1">
    <citation type="submission" date="2020-08" db="EMBL/GenBank/DDBJ databases">
        <title>Multicomponent nature underlies the extraordinary mechanical properties of spider dragline silk.</title>
        <authorList>
            <person name="Kono N."/>
            <person name="Nakamura H."/>
            <person name="Mori M."/>
            <person name="Yoshida Y."/>
            <person name="Ohtoshi R."/>
            <person name="Malay A.D."/>
            <person name="Moran D.A.P."/>
            <person name="Tomita M."/>
            <person name="Numata K."/>
            <person name="Arakawa K."/>
        </authorList>
    </citation>
    <scope>NUCLEOTIDE SEQUENCE</scope>
</reference>
<comment type="caution">
    <text evidence="1">The sequence shown here is derived from an EMBL/GenBank/DDBJ whole genome shotgun (WGS) entry which is preliminary data.</text>
</comment>